<sequence length="1088" mass="124442">METARRPEASFGDVLDGAIADVVDHRQDKWYGVFMPALRTFHSLFGHTEVPEDFVVPHSTPTWPRPTWGLRLGQIISRSHDTKRLYKDQVAASQLDLQKLGFTWKVTKAADRSWRHQVLPALGVFHQEHGHCNVESNFVVPEWGPPPKDAWGLNLGAIVRRIRAGRSYVDQATQDSGVLEKLGFLWDPRDLEWQECVLPALVTFADEFGDEVPLTSDFVVPCEPPWPKQTWGLELGLFLSDAQRREQYFVQIIRDVHVLDELGFELSLSDATWERQVVPLLTIFSTIFPNQLTLPADFVIPHKQPWPRKVWGLKLGEIGAQNASRMAEVEKDWKERRDSPETVSLVSENRSQQWKIRILPALVTFVDVFGDCRLGGHFTVPSEDPWPKPTWGLRLGAAIADYHKNGTYFEQLGRDADRLALLGFSFKLAAAPWEQYAAPLLETYSTIYPCTLVPENFVIPSQSHWPETMWGVKLGAIVRWNTHLMTSIENEWKTQVLTAVEVYRMEFGDVSIGQKFVIPSQPKWPKKTWGMDLARILHRLHIGECYDGHVALARNSIARLKHLLHRRRDEAWESIFTALKAFTLNFGHCTVKPHFVVPTRPSWPKAVWNLQLGQIVEKMKATGNFFSYAGRSANRLNELNFTLTLSNSAWEKKVAPLIATFATLHPRDNIPRGGFTVPSEEPWPENAWGVNLGLVVQWNLNRLETIERDWKSQVLQANEVFQYENGNKVMRDKFVVPCRSPWPYRTWGRELRHVLTCVQIGQHYGGHVALANFHANEACVVATPQIEKQWTTVVLPALHTFASVFGHCAVQQDFVVPALFPWPKPAFGARLGSIVAAMEKCGVYFAEVGLNADRLETFGFRYKLRDAPWQQRIAPLLSTFASLYPHEIVPEDFVIPPKAPWTQEFWGLRLGKIIAWSSRFVWTHKCSAEWTEREMPQNTSLAGEYGYCRVPSSFKVPSEHPWPKQMWGLRVKTYLRQMHQRGDQFIPGGLHRAMMSERTFGFVFKLAKAAEVSCGEPQREEFRADVEQIGIAAEQEEPESLLGKRQLPDASRAGWVGSYSPKSRKARVERFLKKRQERVWVKGQVRCA</sequence>
<dbReference type="PANTHER" id="PTHR37066:SF1">
    <property type="entry name" value="LNS2_PITP DOMAIN-CONTAINING PROTEIN"/>
    <property type="match status" value="1"/>
</dbReference>
<comment type="caution">
    <text evidence="1">The sequence shown here is derived from an EMBL/GenBank/DDBJ whole genome shotgun (WGS) entry which is preliminary data.</text>
</comment>
<evidence type="ECO:0000313" key="4">
    <source>
        <dbReference type="Proteomes" id="UP000434957"/>
    </source>
</evidence>
<reference evidence="1 3" key="1">
    <citation type="submission" date="2018-09" db="EMBL/GenBank/DDBJ databases">
        <title>Genomic investigation of the strawberry pathogen Phytophthora fragariae indicates pathogenicity is determined by transcriptional variation in three key races.</title>
        <authorList>
            <person name="Adams T.M."/>
            <person name="Armitage A.D."/>
            <person name="Sobczyk M.K."/>
            <person name="Bates H.J."/>
            <person name="Dunwell J.M."/>
            <person name="Nellist C.F."/>
            <person name="Harrison R.J."/>
        </authorList>
    </citation>
    <scope>NUCLEOTIDE SEQUENCE [LARGE SCALE GENOMIC DNA]</scope>
    <source>
        <strain evidence="1 3">SCRP249</strain>
        <strain evidence="2 4">SCRP333</strain>
    </source>
</reference>
<accession>A0A6A3P159</accession>
<evidence type="ECO:0000313" key="3">
    <source>
        <dbReference type="Proteomes" id="UP000429607"/>
    </source>
</evidence>
<evidence type="ECO:0000313" key="2">
    <source>
        <dbReference type="EMBL" id="KAE9352223.1"/>
    </source>
</evidence>
<proteinExistence type="predicted"/>
<evidence type="ECO:0008006" key="5">
    <source>
        <dbReference type="Google" id="ProtNLM"/>
    </source>
</evidence>
<dbReference type="Proteomes" id="UP000434957">
    <property type="component" value="Unassembled WGS sequence"/>
</dbReference>
<dbReference type="EMBL" id="QXFV01000169">
    <property type="protein sequence ID" value="KAE9047358.1"/>
    <property type="molecule type" value="Genomic_DNA"/>
</dbReference>
<protein>
    <recommendedName>
        <fullName evidence="5">Helicase-associated domain-containing protein</fullName>
    </recommendedName>
</protein>
<dbReference type="EMBL" id="QXFT01000171">
    <property type="protein sequence ID" value="KAE9352223.1"/>
    <property type="molecule type" value="Genomic_DNA"/>
</dbReference>
<dbReference type="PANTHER" id="PTHR37066">
    <property type="entry name" value="HELICASE-ASSOCIATED"/>
    <property type="match status" value="1"/>
</dbReference>
<gene>
    <name evidence="1" type="ORF">PR001_g4239</name>
    <name evidence="2" type="ORF">PR003_g4497</name>
</gene>
<dbReference type="AlphaFoldDB" id="A0A6A3P159"/>
<name>A0A6A3P159_9STRA</name>
<keyword evidence="4" id="KW-1185">Reference proteome</keyword>
<evidence type="ECO:0000313" key="1">
    <source>
        <dbReference type="EMBL" id="KAE9047358.1"/>
    </source>
</evidence>
<organism evidence="1 3">
    <name type="scientific">Phytophthora rubi</name>
    <dbReference type="NCBI Taxonomy" id="129364"/>
    <lineage>
        <taxon>Eukaryota</taxon>
        <taxon>Sar</taxon>
        <taxon>Stramenopiles</taxon>
        <taxon>Oomycota</taxon>
        <taxon>Peronosporomycetes</taxon>
        <taxon>Peronosporales</taxon>
        <taxon>Peronosporaceae</taxon>
        <taxon>Phytophthora</taxon>
    </lineage>
</organism>
<dbReference type="Proteomes" id="UP000429607">
    <property type="component" value="Unassembled WGS sequence"/>
</dbReference>